<keyword evidence="2" id="KW-1185">Reference proteome</keyword>
<dbReference type="EMBL" id="JACOOL010000005">
    <property type="protein sequence ID" value="MBC5636744.1"/>
    <property type="molecule type" value="Genomic_DNA"/>
</dbReference>
<dbReference type="InterPro" id="IPR029068">
    <property type="entry name" value="Glyas_Bleomycin-R_OHBP_Dase"/>
</dbReference>
<accession>A0A923L5B2</accession>
<protein>
    <recommendedName>
        <fullName evidence="3">VOC family protein</fullName>
    </recommendedName>
</protein>
<reference evidence="1" key="1">
    <citation type="submission" date="2020-08" db="EMBL/GenBank/DDBJ databases">
        <title>Genome public.</title>
        <authorList>
            <person name="Liu C."/>
            <person name="Sun Q."/>
        </authorList>
    </citation>
    <scope>NUCLEOTIDE SEQUENCE</scope>
    <source>
        <strain evidence="1">BX22</strain>
    </source>
</reference>
<name>A0A923L5B2_9BACI</name>
<dbReference type="RefSeq" id="WP_186869461.1">
    <property type="nucleotide sequence ID" value="NZ_JACOOL010000005.1"/>
</dbReference>
<evidence type="ECO:0000313" key="2">
    <source>
        <dbReference type="Proteomes" id="UP000637359"/>
    </source>
</evidence>
<organism evidence="1 2">
    <name type="scientific">Ornithinibacillus hominis</name>
    <dbReference type="NCBI Taxonomy" id="2763055"/>
    <lineage>
        <taxon>Bacteria</taxon>
        <taxon>Bacillati</taxon>
        <taxon>Bacillota</taxon>
        <taxon>Bacilli</taxon>
        <taxon>Bacillales</taxon>
        <taxon>Bacillaceae</taxon>
        <taxon>Ornithinibacillus</taxon>
    </lineage>
</organism>
<dbReference type="AlphaFoldDB" id="A0A923L5B2"/>
<proteinExistence type="predicted"/>
<evidence type="ECO:0000313" key="1">
    <source>
        <dbReference type="EMBL" id="MBC5636744.1"/>
    </source>
</evidence>
<comment type="caution">
    <text evidence="1">The sequence shown here is derived from an EMBL/GenBank/DDBJ whole genome shotgun (WGS) entry which is preliminary data.</text>
</comment>
<dbReference type="SUPFAM" id="SSF54593">
    <property type="entry name" value="Glyoxalase/Bleomycin resistance protein/Dihydroxybiphenyl dioxygenase"/>
    <property type="match status" value="1"/>
</dbReference>
<sequence length="121" mass="14062">MEKKPLEFKGGSNIALKVPKFKYDETVQFYKDVLKLPYLGLSSGSHAFQFGDCTLWLDCMDNYAQQDVWLEIRTSNIQESELYLDLNHTNRRDEIEIHENSKGYWISDPCGTILRVNPSKP</sequence>
<gene>
    <name evidence="1" type="ORF">H8S33_07945</name>
</gene>
<evidence type="ECO:0008006" key="3">
    <source>
        <dbReference type="Google" id="ProtNLM"/>
    </source>
</evidence>
<dbReference type="Proteomes" id="UP000637359">
    <property type="component" value="Unassembled WGS sequence"/>
</dbReference>